<dbReference type="InterPro" id="IPR050317">
    <property type="entry name" value="Plant_Fungal_Acyltransferase"/>
</dbReference>
<dbReference type="Proteomes" id="UP000037923">
    <property type="component" value="Unassembled WGS sequence"/>
</dbReference>
<dbReference type="RefSeq" id="XP_015664502.1">
    <property type="nucleotide sequence ID" value="XM_015796494.1"/>
</dbReference>
<evidence type="ECO:0000313" key="4">
    <source>
        <dbReference type="Proteomes" id="UP000037923"/>
    </source>
</evidence>
<dbReference type="Gene3D" id="3.30.559.10">
    <property type="entry name" value="Chloramphenicol acetyltransferase-like domain"/>
    <property type="match status" value="2"/>
</dbReference>
<comment type="caution">
    <text evidence="3">The sequence shown here is derived from an EMBL/GenBank/DDBJ whole genome shotgun (WGS) entry which is preliminary data.</text>
</comment>
<dbReference type="EMBL" id="LGTL01000001">
    <property type="protein sequence ID" value="KPA86063.1"/>
    <property type="molecule type" value="Genomic_DNA"/>
</dbReference>
<dbReference type="InterPro" id="IPR023213">
    <property type="entry name" value="CAT-like_dom_sf"/>
</dbReference>
<dbReference type="GeneID" id="26900629"/>
<reference evidence="3 4" key="1">
    <citation type="submission" date="2015-07" db="EMBL/GenBank/DDBJ databases">
        <title>High-quality genome of monoxenous trypanosomatid Leptomonas pyrrhocoris.</title>
        <authorList>
            <person name="Flegontov P."/>
            <person name="Butenko A."/>
            <person name="Firsov S."/>
            <person name="Vlcek C."/>
            <person name="Logacheva M.D."/>
            <person name="Field M."/>
            <person name="Filatov D."/>
            <person name="Flegontova O."/>
            <person name="Gerasimov E."/>
            <person name="Jackson A.P."/>
            <person name="Kelly S."/>
            <person name="Opperdoes F."/>
            <person name="O'Reilly A."/>
            <person name="Votypka J."/>
            <person name="Yurchenko V."/>
            <person name="Lukes J."/>
        </authorList>
    </citation>
    <scope>NUCLEOTIDE SEQUENCE [LARGE SCALE GENOMIC DNA]</scope>
    <source>
        <strain evidence="3">H10</strain>
    </source>
</reference>
<dbReference type="GO" id="GO:0016747">
    <property type="term" value="F:acyltransferase activity, transferring groups other than amino-acyl groups"/>
    <property type="evidence" value="ECO:0007669"/>
    <property type="project" value="TreeGrafter"/>
</dbReference>
<evidence type="ECO:0000256" key="1">
    <source>
        <dbReference type="ARBA" id="ARBA00022679"/>
    </source>
</evidence>
<keyword evidence="1 3" id="KW-0808">Transferase</keyword>
<keyword evidence="4" id="KW-1185">Reference proteome</keyword>
<gene>
    <name evidence="3" type="ORF">ABB37_00331</name>
</gene>
<name>A0A0M9GA94_LEPPY</name>
<dbReference type="OMA" id="CATRSSI"/>
<dbReference type="OrthoDB" id="1862401at2759"/>
<protein>
    <submittedName>
        <fullName evidence="3">Transferase family protein</fullName>
    </submittedName>
</protein>
<dbReference type="PANTHER" id="PTHR31642">
    <property type="entry name" value="TRICHOTHECENE 3-O-ACETYLTRANSFERASE"/>
    <property type="match status" value="1"/>
</dbReference>
<evidence type="ECO:0000256" key="2">
    <source>
        <dbReference type="ARBA" id="ARBA00023315"/>
    </source>
</evidence>
<dbReference type="SUPFAM" id="SSF52777">
    <property type="entry name" value="CoA-dependent acyltransferases"/>
    <property type="match status" value="1"/>
</dbReference>
<accession>A0A0M9GA94</accession>
<keyword evidence="2" id="KW-0012">Acyltransferase</keyword>
<evidence type="ECO:0000313" key="3">
    <source>
        <dbReference type="EMBL" id="KPA86063.1"/>
    </source>
</evidence>
<dbReference type="Pfam" id="PF02458">
    <property type="entry name" value="Transferase"/>
    <property type="match status" value="1"/>
</dbReference>
<dbReference type="PANTHER" id="PTHR31642:SF11">
    <property type="entry name" value="SHIKIMATE O-HYDROXYCINNAMOYLTRANSFERASE"/>
    <property type="match status" value="1"/>
</dbReference>
<organism evidence="3 4">
    <name type="scientific">Leptomonas pyrrhocoris</name>
    <name type="common">Firebug parasite</name>
    <dbReference type="NCBI Taxonomy" id="157538"/>
    <lineage>
        <taxon>Eukaryota</taxon>
        <taxon>Discoba</taxon>
        <taxon>Euglenozoa</taxon>
        <taxon>Kinetoplastea</taxon>
        <taxon>Metakinetoplastina</taxon>
        <taxon>Trypanosomatida</taxon>
        <taxon>Trypanosomatidae</taxon>
        <taxon>Leishmaniinae</taxon>
        <taxon>Leptomonas</taxon>
    </lineage>
</organism>
<dbReference type="AlphaFoldDB" id="A0A0M9GA94"/>
<sequence>MQRFATSAKDAVTADCVHVQHTVAVHCACKDKSFPTEPLPLGPIEDLIAPMIPIAVSFVYRYSGPMEVSSAFVSADLVRQAMAHVLSFYPPLSGRLVLLPNGDRKVDRLDSGALFVEATCTASLRELHEARAGGSEKADARFRDVLSMFDLPAGSNALFASFSPAIHHVVQDPLFTLQHTRFACGSVALGVRISHALTDAQGFFQVMQHLMELYDQLQRGEARLTLRRPPRWRSYKSTFRAEATPAEVAEALAYVPAALYVEEPPVKGTTTAAAVAASPALPLPLPSPPEVVGRELYFSTDELEELKRRATPSSNRNGWVSTFEALSAFLWQCVYRARCAVCACDSRMAHDTSTWPVTDYLTSINLRDRFLDPSTGEAADYFPVGCFAPVTKVRPKVLRDGPLHELAAAVHAMLRSPELSPNEVQRTVRWIAAQPDRSRIRNRFAAGGFMLSAWNKFDIYGSTACAGTQPVLVSTPFTCISLLDVLGYILPRPPSFADPAISPAATDDGDSGKLRSTASDGVVIYLAVDASLWEALSSRELLGSHLH</sequence>
<dbReference type="VEuPathDB" id="TriTrypDB:LpyrH10_01_3310"/>
<proteinExistence type="predicted"/>